<reference evidence="2 3" key="1">
    <citation type="submission" date="2024-01" db="EMBL/GenBank/DDBJ databases">
        <authorList>
            <person name="Alioto T."/>
            <person name="Alioto T."/>
            <person name="Gomez Garrido J."/>
        </authorList>
    </citation>
    <scope>NUCLEOTIDE SEQUENCE [LARGE SCALE GENOMIC DNA]</scope>
</reference>
<dbReference type="Proteomes" id="UP001314229">
    <property type="component" value="Unassembled WGS sequence"/>
</dbReference>
<dbReference type="PANTHER" id="PTHR35450">
    <property type="entry name" value="REVERSE TRANSCRIPTASE DOMAIN-CONTAINING PROTEIN"/>
    <property type="match status" value="1"/>
</dbReference>
<organism evidence="2 3">
    <name type="scientific">Scomber scombrus</name>
    <name type="common">Atlantic mackerel</name>
    <name type="synonym">Scomber vernalis</name>
    <dbReference type="NCBI Taxonomy" id="13677"/>
    <lineage>
        <taxon>Eukaryota</taxon>
        <taxon>Metazoa</taxon>
        <taxon>Chordata</taxon>
        <taxon>Craniata</taxon>
        <taxon>Vertebrata</taxon>
        <taxon>Euteleostomi</taxon>
        <taxon>Actinopterygii</taxon>
        <taxon>Neopterygii</taxon>
        <taxon>Teleostei</taxon>
        <taxon>Neoteleostei</taxon>
        <taxon>Acanthomorphata</taxon>
        <taxon>Pelagiaria</taxon>
        <taxon>Scombriformes</taxon>
        <taxon>Scombridae</taxon>
        <taxon>Scomber</taxon>
    </lineage>
</organism>
<gene>
    <name evidence="2" type="ORF">FSCOSCO3_A033863</name>
</gene>
<dbReference type="PANTHER" id="PTHR35450:SF2">
    <property type="entry name" value="REVERSE TRANSCRIPTASE DOMAIN-CONTAINING PROTEIN"/>
    <property type="match status" value="1"/>
</dbReference>
<evidence type="ECO:0000256" key="1">
    <source>
        <dbReference type="SAM" id="MobiDB-lite"/>
    </source>
</evidence>
<keyword evidence="3" id="KW-1185">Reference proteome</keyword>
<dbReference type="EMBL" id="CAWUFR010000444">
    <property type="protein sequence ID" value="CAK6977960.1"/>
    <property type="molecule type" value="Genomic_DNA"/>
</dbReference>
<protein>
    <submittedName>
        <fullName evidence="2">Zinc-binding domain-containing protein, partial</fullName>
    </submittedName>
</protein>
<dbReference type="AlphaFoldDB" id="A0AAV1Q3S6"/>
<feature type="region of interest" description="Disordered" evidence="1">
    <location>
        <begin position="1"/>
        <end position="31"/>
    </location>
</feature>
<accession>A0AAV1Q3S6</accession>
<name>A0AAV1Q3S6_SCOSC</name>
<sequence length="126" mass="14301">MASKVETLSEYLRQQKPNNGEEEDEPLNSMNHRQIEEVADINKSSQWLEKAGLRDSTEALIMAAQEQALSTRSIEAGVYHSRQDPRCRLCKDAPETVQHIVAGCKMQSGTVYKEPSVWHSVQEHLH</sequence>
<comment type="caution">
    <text evidence="2">The sequence shown here is derived from an EMBL/GenBank/DDBJ whole genome shotgun (WGS) entry which is preliminary data.</text>
</comment>
<evidence type="ECO:0000313" key="2">
    <source>
        <dbReference type="EMBL" id="CAK6977960.1"/>
    </source>
</evidence>
<proteinExistence type="predicted"/>
<evidence type="ECO:0000313" key="3">
    <source>
        <dbReference type="Proteomes" id="UP001314229"/>
    </source>
</evidence>